<dbReference type="EMBL" id="OFSM01000042">
    <property type="protein sequence ID" value="SOY32205.1"/>
    <property type="molecule type" value="Genomic_DNA"/>
</dbReference>
<name>A0A2K4ZP23_9FIRM</name>
<dbReference type="Proteomes" id="UP000236311">
    <property type="component" value="Unassembled WGS sequence"/>
</dbReference>
<organism evidence="1 2">
    <name type="scientific">Acetatifactor muris</name>
    <dbReference type="NCBI Taxonomy" id="879566"/>
    <lineage>
        <taxon>Bacteria</taxon>
        <taxon>Bacillati</taxon>
        <taxon>Bacillota</taxon>
        <taxon>Clostridia</taxon>
        <taxon>Lachnospirales</taxon>
        <taxon>Lachnospiraceae</taxon>
        <taxon>Acetatifactor</taxon>
    </lineage>
</organism>
<accession>A0A2K4ZP23</accession>
<protein>
    <submittedName>
        <fullName evidence="1">Uncharacterized protein</fullName>
    </submittedName>
</protein>
<dbReference type="OrthoDB" id="2058697at2"/>
<sequence length="70" mass="8516">MISYFKMKHNELKVKTMFYKTLADFLFNKEEILDLCRRLYNSLKDVPTEELQTEFINKLAEIIHEQNKTE</sequence>
<reference evidence="1 2" key="1">
    <citation type="submission" date="2018-01" db="EMBL/GenBank/DDBJ databases">
        <authorList>
            <person name="Gaut B.S."/>
            <person name="Morton B.R."/>
            <person name="Clegg M.T."/>
            <person name="Duvall M.R."/>
        </authorList>
    </citation>
    <scope>NUCLEOTIDE SEQUENCE [LARGE SCALE GENOMIC DNA]</scope>
    <source>
        <strain evidence="1">GP69</strain>
    </source>
</reference>
<proteinExistence type="predicted"/>
<gene>
    <name evidence="1" type="ORF">AMURIS_04963</name>
</gene>
<evidence type="ECO:0000313" key="2">
    <source>
        <dbReference type="Proteomes" id="UP000236311"/>
    </source>
</evidence>
<keyword evidence="2" id="KW-1185">Reference proteome</keyword>
<dbReference type="AlphaFoldDB" id="A0A2K4ZP23"/>
<evidence type="ECO:0000313" key="1">
    <source>
        <dbReference type="EMBL" id="SOY32205.1"/>
    </source>
</evidence>